<evidence type="ECO:0000256" key="3">
    <source>
        <dbReference type="SAM" id="MobiDB-lite"/>
    </source>
</evidence>
<dbReference type="SUPFAM" id="SSF55073">
    <property type="entry name" value="Nucleotide cyclase"/>
    <property type="match status" value="1"/>
</dbReference>
<keyword evidence="2" id="KW-0067">ATP-binding</keyword>
<sequence>MGPAGRPSPALPAARDRRGGPWRGRGPAAGGAARDRTGSSIALGQMAERVTAAEARDAGVTCAGCGAVLPATARFCSDCGLRQKPGAPPRQGAPRSRELRPMTVLFCDVVGSSALAIGGDPEEFAESIARFYRLTTEAVTAHGGHLGRLVGDGVLVYFGYPAAQEDDAERAVRAALAILDAVAAMPGRAGQKLAVRIGISTGLVVVADVADTGDPRNLDVFGETPNLAARLQALAKPGTVLVSDSVKRLVGALFAFRDQGAHPMKGWPDPVPVWQVLGVSASPDRFAARAEGAALPLFGRAAALARLRALWLSAQSGQGRAVLVSGEAGIGKSRLVAQLLREAEVRLPVRYFAAPHQQGMALHPVLQQIQRDSRMAREDPADMRAAKLRALMPSLDPVDLALVAEQLSLEHPSFARVPMMPPQRRRERLLHALMEGLEAVTRERPVLMVLEDAHWADPTTRELVGLWMERVTRLPVLTVVTARPEFQPAWLGAEGVERLGLAPLGEAEAAELVRCVAGDVPLPPQAARDILRRADGVPLFLEELTRAVAEQVAQGPAAGDPARPRGSERASVPVSLHASLLARLDRLGEARPVAEVASVIGREFDADLLALVMEREEDGLAPALERLVEFRLLQRQGGTFRFRHALIQDAALSLLPRERYRTLHARVGDILEARFPEVAQAQPQVIAHHRAEAMQPEAAVAWWLRGAQQATARGAMEEALVPLRRGIALLQSLPESEAHARAELDMQLLAGNALLSLRGHSALETGQAYDRARALSESLPDRPQLRNAMHGQWSHAWMRGRIAQSLDRAGELLAVAQQRGSTGALSVAHGSLGHSLFVQGRFAEAVGHLELSLEHEDRSDRDRRYALSALVASLSTRCYWVWARAFMGRLEEVRRDLAAMTEAASASRVPFTTAYARYAVGRYDYDRGATDAAIAGLRATIAFCEEHEIQYLDSASKAIVGLLEGRRGDIAGGLALVRDAIAWNRGMEAMTYVPSYLGMEAELLALAGDPAAGLAKLEEAFALLGESGALWEQATLLRQRGEIHRQAGQEAAAEADLRAAVAAAEAQGALLFRLHAAQSLARLLAATGRTAEGCAALDTALRPFRAEAEPCVLQARALLARITEGRAIPVG</sequence>
<dbReference type="CDD" id="cd07302">
    <property type="entry name" value="CHD"/>
    <property type="match status" value="1"/>
</dbReference>
<feature type="region of interest" description="Disordered" evidence="3">
    <location>
        <begin position="1"/>
        <end position="40"/>
    </location>
</feature>
<dbReference type="SUPFAM" id="SSF52540">
    <property type="entry name" value="P-loop containing nucleoside triphosphate hydrolases"/>
    <property type="match status" value="1"/>
</dbReference>
<dbReference type="Pfam" id="PF13191">
    <property type="entry name" value="AAA_16"/>
    <property type="match status" value="1"/>
</dbReference>
<organism evidence="5 6">
    <name type="scientific">Paracraurococcus ruber</name>
    <dbReference type="NCBI Taxonomy" id="77675"/>
    <lineage>
        <taxon>Bacteria</taxon>
        <taxon>Pseudomonadati</taxon>
        <taxon>Pseudomonadota</taxon>
        <taxon>Alphaproteobacteria</taxon>
        <taxon>Acetobacterales</taxon>
        <taxon>Roseomonadaceae</taxon>
        <taxon>Paracraurococcus</taxon>
    </lineage>
</organism>
<proteinExistence type="predicted"/>
<evidence type="ECO:0000259" key="4">
    <source>
        <dbReference type="PROSITE" id="PS50125"/>
    </source>
</evidence>
<name>A0ABS1CX54_9PROT</name>
<dbReference type="InterPro" id="IPR029787">
    <property type="entry name" value="Nucleotide_cyclase"/>
</dbReference>
<dbReference type="PANTHER" id="PTHR16305:SF28">
    <property type="entry name" value="GUANYLATE CYCLASE DOMAIN-CONTAINING PROTEIN"/>
    <property type="match status" value="1"/>
</dbReference>
<reference evidence="5 6" key="1">
    <citation type="journal article" date="2020" name="Microorganisms">
        <title>Osmotic Adaptation and Compatible Solute Biosynthesis of Phototrophic Bacteria as Revealed from Genome Analyses.</title>
        <authorList>
            <person name="Imhoff J.F."/>
            <person name="Rahn T."/>
            <person name="Kunzel S."/>
            <person name="Keller A."/>
            <person name="Neulinger S.C."/>
        </authorList>
    </citation>
    <scope>NUCLEOTIDE SEQUENCE [LARGE SCALE GENOMIC DNA]</scope>
    <source>
        <strain evidence="5 6">DSM 15382</strain>
    </source>
</reference>
<evidence type="ECO:0000256" key="2">
    <source>
        <dbReference type="ARBA" id="ARBA00022840"/>
    </source>
</evidence>
<dbReference type="InterPro" id="IPR041664">
    <property type="entry name" value="AAA_16"/>
</dbReference>
<feature type="domain" description="Guanylate cyclase" evidence="4">
    <location>
        <begin position="103"/>
        <end position="232"/>
    </location>
</feature>
<evidence type="ECO:0000313" key="5">
    <source>
        <dbReference type="EMBL" id="MBK1658948.1"/>
    </source>
</evidence>
<evidence type="ECO:0000256" key="1">
    <source>
        <dbReference type="ARBA" id="ARBA00022741"/>
    </source>
</evidence>
<dbReference type="SUPFAM" id="SSF48452">
    <property type="entry name" value="TPR-like"/>
    <property type="match status" value="1"/>
</dbReference>
<dbReference type="Gene3D" id="3.40.50.300">
    <property type="entry name" value="P-loop containing nucleotide triphosphate hydrolases"/>
    <property type="match status" value="1"/>
</dbReference>
<dbReference type="Gene3D" id="3.30.70.1230">
    <property type="entry name" value="Nucleotide cyclase"/>
    <property type="match status" value="1"/>
</dbReference>
<keyword evidence="6" id="KW-1185">Reference proteome</keyword>
<dbReference type="InterPro" id="IPR001054">
    <property type="entry name" value="A/G_cyclase"/>
</dbReference>
<dbReference type="Pfam" id="PF00211">
    <property type="entry name" value="Guanylate_cyc"/>
    <property type="match status" value="1"/>
</dbReference>
<dbReference type="SMART" id="SM00044">
    <property type="entry name" value="CYCc"/>
    <property type="match status" value="1"/>
</dbReference>
<dbReference type="InterPro" id="IPR011990">
    <property type="entry name" value="TPR-like_helical_dom_sf"/>
</dbReference>
<keyword evidence="1" id="KW-0547">Nucleotide-binding</keyword>
<dbReference type="Gene3D" id="1.25.40.10">
    <property type="entry name" value="Tetratricopeptide repeat domain"/>
    <property type="match status" value="1"/>
</dbReference>
<dbReference type="InterPro" id="IPR019734">
    <property type="entry name" value="TPR_rpt"/>
</dbReference>
<dbReference type="InterPro" id="IPR027417">
    <property type="entry name" value="P-loop_NTPase"/>
</dbReference>
<dbReference type="PROSITE" id="PS50125">
    <property type="entry name" value="GUANYLATE_CYCLASE_2"/>
    <property type="match status" value="1"/>
</dbReference>
<dbReference type="SMART" id="SM00028">
    <property type="entry name" value="TPR"/>
    <property type="match status" value="2"/>
</dbReference>
<dbReference type="Proteomes" id="UP000697995">
    <property type="component" value="Unassembled WGS sequence"/>
</dbReference>
<accession>A0ABS1CX54</accession>
<dbReference type="PANTHER" id="PTHR16305">
    <property type="entry name" value="TESTICULAR SOLUBLE ADENYLYL CYCLASE"/>
    <property type="match status" value="1"/>
</dbReference>
<dbReference type="EMBL" id="NRSG01000075">
    <property type="protein sequence ID" value="MBK1658948.1"/>
    <property type="molecule type" value="Genomic_DNA"/>
</dbReference>
<gene>
    <name evidence="5" type="ORF">CKO45_11960</name>
</gene>
<comment type="caution">
    <text evidence="5">The sequence shown here is derived from an EMBL/GenBank/DDBJ whole genome shotgun (WGS) entry which is preliminary data.</text>
</comment>
<protein>
    <recommendedName>
        <fullName evidence="4">Guanylate cyclase domain-containing protein</fullName>
    </recommendedName>
</protein>
<evidence type="ECO:0000313" key="6">
    <source>
        <dbReference type="Proteomes" id="UP000697995"/>
    </source>
</evidence>